<name>A0A0E9TJ61_ANGAN</name>
<reference evidence="1" key="2">
    <citation type="journal article" date="2015" name="Fish Shellfish Immunol.">
        <title>Early steps in the European eel (Anguilla anguilla)-Vibrio vulnificus interaction in the gills: Role of the RtxA13 toxin.</title>
        <authorList>
            <person name="Callol A."/>
            <person name="Pajuelo D."/>
            <person name="Ebbesson L."/>
            <person name="Teles M."/>
            <person name="MacKenzie S."/>
            <person name="Amaro C."/>
        </authorList>
    </citation>
    <scope>NUCLEOTIDE SEQUENCE</scope>
</reference>
<accession>A0A0E9TJ61</accession>
<dbReference type="EMBL" id="GBXM01054936">
    <property type="protein sequence ID" value="JAH53641.1"/>
    <property type="molecule type" value="Transcribed_RNA"/>
</dbReference>
<proteinExistence type="predicted"/>
<organism evidence="1">
    <name type="scientific">Anguilla anguilla</name>
    <name type="common">European freshwater eel</name>
    <name type="synonym">Muraena anguilla</name>
    <dbReference type="NCBI Taxonomy" id="7936"/>
    <lineage>
        <taxon>Eukaryota</taxon>
        <taxon>Metazoa</taxon>
        <taxon>Chordata</taxon>
        <taxon>Craniata</taxon>
        <taxon>Vertebrata</taxon>
        <taxon>Euteleostomi</taxon>
        <taxon>Actinopterygii</taxon>
        <taxon>Neopterygii</taxon>
        <taxon>Teleostei</taxon>
        <taxon>Anguilliformes</taxon>
        <taxon>Anguillidae</taxon>
        <taxon>Anguilla</taxon>
    </lineage>
</organism>
<evidence type="ECO:0000313" key="1">
    <source>
        <dbReference type="EMBL" id="JAH53641.1"/>
    </source>
</evidence>
<protein>
    <submittedName>
        <fullName evidence="1">Uncharacterized protein</fullName>
    </submittedName>
</protein>
<sequence length="31" mass="3322">MLQKYAHSLIMQYNSKEGVSPSHTVSAAGVS</sequence>
<reference evidence="1" key="1">
    <citation type="submission" date="2014-11" db="EMBL/GenBank/DDBJ databases">
        <authorList>
            <person name="Amaro Gonzalez C."/>
        </authorList>
    </citation>
    <scope>NUCLEOTIDE SEQUENCE</scope>
</reference>
<dbReference type="AlphaFoldDB" id="A0A0E9TJ61"/>